<organism evidence="9">
    <name type="scientific">Cupriavidus taiwanensis</name>
    <dbReference type="NCBI Taxonomy" id="164546"/>
    <lineage>
        <taxon>Bacteria</taxon>
        <taxon>Pseudomonadati</taxon>
        <taxon>Pseudomonadota</taxon>
        <taxon>Betaproteobacteria</taxon>
        <taxon>Burkholderiales</taxon>
        <taxon>Burkholderiaceae</taxon>
        <taxon>Cupriavidus</taxon>
    </lineage>
</organism>
<feature type="domain" description="Glucose-methanol-choline oxidoreductase N-terminal" evidence="8">
    <location>
        <begin position="258"/>
        <end position="272"/>
    </location>
</feature>
<protein>
    <submittedName>
        <fullName evidence="9">GMC oxidoreductase family protein 1</fullName>
    </submittedName>
</protein>
<dbReference type="InterPro" id="IPR000172">
    <property type="entry name" value="GMC_OxRdtase_N"/>
</dbReference>
<evidence type="ECO:0000313" key="9">
    <source>
        <dbReference type="EMBL" id="SOY45945.1"/>
    </source>
</evidence>
<dbReference type="Gene3D" id="3.50.50.60">
    <property type="entry name" value="FAD/NAD(P)-binding domain"/>
    <property type="match status" value="1"/>
</dbReference>
<sequence>MKATQTTADYVVVGAGSAGCALAAGLARSGRYSVTLLEAGTDSRQVWIRVPAGVAYLIRDERVVRRFFTQPEAQLNHREIYWPRGRVLGGSSAVNGMIWVHGDPQEYNRWRDEHGLAGWDSDGFKPYLKRAECYPPGDPEVRGHAGPVRVSEYGPRQPLMDGFVQACVQAGIPANPDYNGASYEGVGYLQLNTRRGLRVSARDAYLKSLPARSTLRVQTGAMAQRILFDGTRACGVEYRVDGELRQVLAAKEVILSAGALQSPQLLELSGIGDAERLRGFGIDVRHHAPAVGEGLRDHLHVRLTFESRDAVTLNQIMPNLWRKAQMAARLAVHGNGLMSSGSAIAHALVRTAPHLRQADAKLQLHYLSSADARTAGKLVLDEFSGFSIGTFALTPKSQGSVHIVSPDPAQAPAMNANYLQHPDDVASMLGALRLARKVSRQPALARFVVRETRPGPAGNSDEALLDYARAVGQTSYHPIGSCRMGSDAGSVVDERLRVRGVSCLRVADASIMPTMPSANTNAPSIAIGEKAVDLILEDASR</sequence>
<dbReference type="SUPFAM" id="SSF54373">
    <property type="entry name" value="FAD-linked reductases, C-terminal domain"/>
    <property type="match status" value="1"/>
</dbReference>
<dbReference type="GO" id="GO:0050660">
    <property type="term" value="F:flavin adenine dinucleotide binding"/>
    <property type="evidence" value="ECO:0007669"/>
    <property type="project" value="InterPro"/>
</dbReference>
<evidence type="ECO:0000256" key="6">
    <source>
        <dbReference type="RuleBase" id="RU003968"/>
    </source>
</evidence>
<comment type="cofactor">
    <cofactor evidence="1 5">
        <name>FAD</name>
        <dbReference type="ChEBI" id="CHEBI:57692"/>
    </cofactor>
</comment>
<proteinExistence type="inferred from homology"/>
<name>A0A375BHY8_9BURK</name>
<evidence type="ECO:0000259" key="8">
    <source>
        <dbReference type="PROSITE" id="PS00624"/>
    </source>
</evidence>
<dbReference type="PANTHER" id="PTHR11552:SF147">
    <property type="entry name" value="CHOLINE DEHYDROGENASE, MITOCHONDRIAL"/>
    <property type="match status" value="1"/>
</dbReference>
<evidence type="ECO:0000259" key="7">
    <source>
        <dbReference type="PROSITE" id="PS00623"/>
    </source>
</evidence>
<dbReference type="PROSITE" id="PS51257">
    <property type="entry name" value="PROKAR_LIPOPROTEIN"/>
    <property type="match status" value="1"/>
</dbReference>
<evidence type="ECO:0000256" key="5">
    <source>
        <dbReference type="PIRSR" id="PIRSR000137-2"/>
    </source>
</evidence>
<dbReference type="Gene3D" id="3.30.560.10">
    <property type="entry name" value="Glucose Oxidase, domain 3"/>
    <property type="match status" value="1"/>
</dbReference>
<evidence type="ECO:0000256" key="2">
    <source>
        <dbReference type="ARBA" id="ARBA00010790"/>
    </source>
</evidence>
<dbReference type="GO" id="GO:0016614">
    <property type="term" value="F:oxidoreductase activity, acting on CH-OH group of donors"/>
    <property type="evidence" value="ECO:0007669"/>
    <property type="project" value="InterPro"/>
</dbReference>
<dbReference type="OrthoDB" id="9785276at2"/>
<dbReference type="RefSeq" id="WP_116356480.1">
    <property type="nucleotide sequence ID" value="NZ_LT976853.1"/>
</dbReference>
<evidence type="ECO:0000256" key="1">
    <source>
        <dbReference type="ARBA" id="ARBA00001974"/>
    </source>
</evidence>
<dbReference type="InterPro" id="IPR012132">
    <property type="entry name" value="GMC_OxRdtase"/>
</dbReference>
<feature type="binding site" evidence="5">
    <location>
        <position position="87"/>
    </location>
    <ligand>
        <name>FAD</name>
        <dbReference type="ChEBI" id="CHEBI:57692"/>
    </ligand>
</feature>
<keyword evidence="4 5" id="KW-0274">FAD</keyword>
<comment type="caution">
    <text evidence="9">The sequence shown here is derived from an EMBL/GenBank/DDBJ whole genome shotgun (WGS) entry which is preliminary data.</text>
</comment>
<dbReference type="AlphaFoldDB" id="A0A375BHY8"/>
<comment type="similarity">
    <text evidence="2 6">Belongs to the GMC oxidoreductase family.</text>
</comment>
<dbReference type="Pfam" id="PF05199">
    <property type="entry name" value="GMC_oxred_C"/>
    <property type="match status" value="1"/>
</dbReference>
<dbReference type="EMBL" id="OFSQ01000007">
    <property type="protein sequence ID" value="SOY45945.1"/>
    <property type="molecule type" value="Genomic_DNA"/>
</dbReference>
<dbReference type="InterPro" id="IPR007867">
    <property type="entry name" value="GMC_OxRtase_C"/>
</dbReference>
<dbReference type="PANTHER" id="PTHR11552">
    <property type="entry name" value="GLUCOSE-METHANOL-CHOLINE GMC OXIDOREDUCTASE"/>
    <property type="match status" value="1"/>
</dbReference>
<dbReference type="PROSITE" id="PS00624">
    <property type="entry name" value="GMC_OXRED_2"/>
    <property type="match status" value="1"/>
</dbReference>
<dbReference type="PROSITE" id="PS00623">
    <property type="entry name" value="GMC_OXRED_1"/>
    <property type="match status" value="1"/>
</dbReference>
<dbReference type="PIRSF" id="PIRSF000137">
    <property type="entry name" value="Alcohol_oxidase"/>
    <property type="match status" value="1"/>
</dbReference>
<feature type="domain" description="Glucose-methanol-choline oxidoreductase N-terminal" evidence="7">
    <location>
        <begin position="85"/>
        <end position="108"/>
    </location>
</feature>
<reference evidence="9" key="1">
    <citation type="submission" date="2018-01" db="EMBL/GenBank/DDBJ databases">
        <authorList>
            <person name="Clerissi C."/>
        </authorList>
    </citation>
    <scope>NUCLEOTIDE SEQUENCE</scope>
    <source>
        <strain evidence="9">Cupriavidus sp. LMG 19464</strain>
    </source>
</reference>
<evidence type="ECO:0000256" key="3">
    <source>
        <dbReference type="ARBA" id="ARBA00022630"/>
    </source>
</evidence>
<dbReference type="SUPFAM" id="SSF51905">
    <property type="entry name" value="FAD/NAD(P)-binding domain"/>
    <property type="match status" value="1"/>
</dbReference>
<dbReference type="Pfam" id="PF00732">
    <property type="entry name" value="GMC_oxred_N"/>
    <property type="match status" value="1"/>
</dbReference>
<gene>
    <name evidence="9" type="ORF">CBM2587_A150013</name>
</gene>
<evidence type="ECO:0000256" key="4">
    <source>
        <dbReference type="ARBA" id="ARBA00022827"/>
    </source>
</evidence>
<dbReference type="InterPro" id="IPR036188">
    <property type="entry name" value="FAD/NAD-bd_sf"/>
</dbReference>
<dbReference type="Proteomes" id="UP000256780">
    <property type="component" value="Chromosome CBM2587_a"/>
</dbReference>
<accession>A0A375BHY8</accession>
<keyword evidence="3 6" id="KW-0285">Flavoprotein</keyword>